<dbReference type="RefSeq" id="WP_319076907.1">
    <property type="nucleotide sequence ID" value="NZ_JAWWMZ010000021.1"/>
</dbReference>
<dbReference type="AlphaFoldDB" id="A0AAJ2R429"/>
<feature type="compositionally biased region" description="Gly residues" evidence="1">
    <location>
        <begin position="202"/>
        <end position="216"/>
    </location>
</feature>
<sequence>MPFSHSAIQPFSHSAIQPFSHSAIQPFSHSIPFCRAVLCIPIIIAFILPNNSFAEKIFVTPGSLAGYVYYPPIKNGASGSGEGGEDSSTLQRCTFSPSLGDQTVTVNPEKLYEYTKPIQLQYTIAGGDGGGGLAGGGGGSSAILLNGAVVVVAPGGDGGEGAREVRGRITLKANDRIRFVSGGGGGGGMAFADSMGGQATVGGGGGAGWRGGGAGGSHPSRSIDFSESKPAAGRGGSGTPGQGGNVEGGTAGTSGSGSQGGVSTFPDGSSLSQGFDNGGVYKNTGNVSGDYVSTFKLVEPQVYRLPATENRPGSMAKYFLKTYHRNYPNPTAIVNGSTTNLLNWGSNFLIVYGGGGGSLGRSGFPAFMVHHGGDGLWYGSGYEFQYIFNSNVNIMNNRIGPVKVGETIRSLPAHSYDLNLTRPVADDSKGANPGQIVTSYQAPICGLLE</sequence>
<organism evidence="2 3">
    <name type="scientific">Delftia acidovorans</name>
    <name type="common">Pseudomonas acidovorans</name>
    <name type="synonym">Comamonas acidovorans</name>
    <dbReference type="NCBI Taxonomy" id="80866"/>
    <lineage>
        <taxon>Bacteria</taxon>
        <taxon>Pseudomonadati</taxon>
        <taxon>Pseudomonadota</taxon>
        <taxon>Betaproteobacteria</taxon>
        <taxon>Burkholderiales</taxon>
        <taxon>Comamonadaceae</taxon>
        <taxon>Delftia</taxon>
    </lineage>
</organism>
<feature type="region of interest" description="Disordered" evidence="1">
    <location>
        <begin position="202"/>
        <end position="269"/>
    </location>
</feature>
<accession>A0AAJ2R429</accession>
<proteinExistence type="predicted"/>
<gene>
    <name evidence="2" type="ORF">SGN30_30795</name>
</gene>
<comment type="caution">
    <text evidence="2">The sequence shown here is derived from an EMBL/GenBank/DDBJ whole genome shotgun (WGS) entry which is preliminary data.</text>
</comment>
<feature type="compositionally biased region" description="Gly residues" evidence="1">
    <location>
        <begin position="233"/>
        <end position="260"/>
    </location>
</feature>
<evidence type="ECO:0000313" key="2">
    <source>
        <dbReference type="EMBL" id="MDX4957829.1"/>
    </source>
</evidence>
<protein>
    <submittedName>
        <fullName evidence="2">Uncharacterized protein</fullName>
    </submittedName>
</protein>
<reference evidence="2" key="1">
    <citation type="submission" date="2023-11" db="EMBL/GenBank/DDBJ databases">
        <title>Identification and selenium tolerance of Delftia acidovorans R3-25.</title>
        <authorList>
            <person name="Zhang S."/>
            <person name="Liu Y."/>
            <person name="Guo Y."/>
        </authorList>
    </citation>
    <scope>NUCLEOTIDE SEQUENCE</scope>
    <source>
        <strain evidence="2">R3-25</strain>
    </source>
</reference>
<evidence type="ECO:0000313" key="3">
    <source>
        <dbReference type="Proteomes" id="UP001287445"/>
    </source>
</evidence>
<dbReference type="Proteomes" id="UP001287445">
    <property type="component" value="Unassembled WGS sequence"/>
</dbReference>
<evidence type="ECO:0000256" key="1">
    <source>
        <dbReference type="SAM" id="MobiDB-lite"/>
    </source>
</evidence>
<dbReference type="EMBL" id="JAWWMZ010000021">
    <property type="protein sequence ID" value="MDX4957829.1"/>
    <property type="molecule type" value="Genomic_DNA"/>
</dbReference>
<name>A0AAJ2R429_DELAC</name>